<dbReference type="InterPro" id="IPR000182">
    <property type="entry name" value="GNAT_dom"/>
</dbReference>
<keyword evidence="8" id="KW-1185">Reference proteome</keyword>
<dbReference type="GO" id="GO:0016787">
    <property type="term" value="F:hydrolase activity"/>
    <property type="evidence" value="ECO:0007669"/>
    <property type="project" value="UniProtKB-KW"/>
</dbReference>
<dbReference type="Gene3D" id="3.40.800.20">
    <property type="entry name" value="Histone deacetylase domain"/>
    <property type="match status" value="1"/>
</dbReference>
<feature type="domain" description="N-acetyltransferase" evidence="6">
    <location>
        <begin position="9"/>
        <end position="178"/>
    </location>
</feature>
<dbReference type="Proteomes" id="UP000192343">
    <property type="component" value="Unassembled WGS sequence"/>
</dbReference>
<dbReference type="OrthoDB" id="9808367at2"/>
<dbReference type="InterPro" id="IPR023801">
    <property type="entry name" value="His_deacetylse_dom"/>
</dbReference>
<evidence type="ECO:0000313" key="7">
    <source>
        <dbReference type="EMBL" id="ORC35741.1"/>
    </source>
</evidence>
<reference evidence="7 8" key="1">
    <citation type="submission" date="2017-03" db="EMBL/GenBank/DDBJ databases">
        <title>Draft Genome sequence of Marispirochaeta sp. strain JC444.</title>
        <authorList>
            <person name="Shivani Y."/>
            <person name="Subhash Y."/>
            <person name="Sasikala C."/>
            <person name="Ramana C."/>
        </authorList>
    </citation>
    <scope>NUCLEOTIDE SEQUENCE [LARGE SCALE GENOMIC DNA]</scope>
    <source>
        <strain evidence="7 8">JC444</strain>
    </source>
</reference>
<sequence length="591" mass="66845">MFKIRRIYDAIYPRNIRAIEQIEHIFLEQFPGTSAAKFEKIRDSLRDPVQNRQKVVIFVIEDFHETVQGFAVLSTLPGLDYGYLDYIASKAGERGGLGSSLYKRVREEAVEIGLKGILFECLPDGPEICREEGLIEQNRSRLRFYENFGAFPIIGTKYETPVGPKDTCPPFIMYDDLGSGTPLRRAAARKAIKAILRTKYRDVCDDAYIKMVTDSFRDDPVKVREPRYVSGKLIGVRRSVKPDHQIALVVNRKHEIHHVRERGYVESPVRVKTILDELIRTDLFHEFAPKDQGMKVLSRIHDRGYLSYIRKACAAVGTGKSVYPYVFPIRNTSRPPKELEIRAGYYCIDTFTPLNANAYKAARSAVDSVLTAADLILEGRRAAYALIRPPGHHAERKAFGGFCYFNSAAAAAYRFAQYGRTAILDIDYHHGNGNQDIFYERPDVLTISLHGDPRFAYPYFSGFRDERGSGEGKGYNINYPLPENVDGQKYLETLSRALNAVRRFKPRYLIVCLGLDTAKGDPTGTWHLRSGDFFRNGLQIGELKIPTLVVQEGGYDNRVLGVNARHFFTGFAEGAGLLRDADSRKAVDLPK</sequence>
<dbReference type="InterPro" id="IPR037138">
    <property type="entry name" value="His_deacetylse_dom_sf"/>
</dbReference>
<comment type="similarity">
    <text evidence="2">Belongs to the histone deacetylase family.</text>
</comment>
<gene>
    <name evidence="7" type="ORF">B4O97_08875</name>
</gene>
<dbReference type="EMBL" id="MWQY01000008">
    <property type="protein sequence ID" value="ORC35741.1"/>
    <property type="molecule type" value="Genomic_DNA"/>
</dbReference>
<dbReference type="SUPFAM" id="SSF55729">
    <property type="entry name" value="Acyl-CoA N-acyltransferases (Nat)"/>
    <property type="match status" value="1"/>
</dbReference>
<dbReference type="Pfam" id="PF00850">
    <property type="entry name" value="Hist_deacetyl"/>
    <property type="match status" value="1"/>
</dbReference>
<dbReference type="PROSITE" id="PS51186">
    <property type="entry name" value="GNAT"/>
    <property type="match status" value="1"/>
</dbReference>
<dbReference type="CDD" id="cd10001">
    <property type="entry name" value="HDAC_classII_APAH"/>
    <property type="match status" value="1"/>
</dbReference>
<dbReference type="GO" id="GO:0016747">
    <property type="term" value="F:acyltransferase activity, transferring groups other than amino-acyl groups"/>
    <property type="evidence" value="ECO:0007669"/>
    <property type="project" value="InterPro"/>
</dbReference>
<evidence type="ECO:0000256" key="3">
    <source>
        <dbReference type="ARBA" id="ARBA00022723"/>
    </source>
</evidence>
<dbReference type="PANTHER" id="PTHR10625">
    <property type="entry name" value="HISTONE DEACETYLASE HDAC1-RELATED"/>
    <property type="match status" value="1"/>
</dbReference>
<keyword evidence="5" id="KW-0862">Zinc</keyword>
<dbReference type="Gene3D" id="3.40.630.30">
    <property type="match status" value="1"/>
</dbReference>
<dbReference type="GO" id="GO:0046872">
    <property type="term" value="F:metal ion binding"/>
    <property type="evidence" value="ECO:0007669"/>
    <property type="project" value="UniProtKB-KW"/>
</dbReference>
<dbReference type="GO" id="GO:0040029">
    <property type="term" value="P:epigenetic regulation of gene expression"/>
    <property type="evidence" value="ECO:0007669"/>
    <property type="project" value="TreeGrafter"/>
</dbReference>
<dbReference type="InterPro" id="IPR000286">
    <property type="entry name" value="HDACs"/>
</dbReference>
<comment type="caution">
    <text evidence="7">The sequence shown here is derived from an EMBL/GenBank/DDBJ whole genome shotgun (WGS) entry which is preliminary data.</text>
</comment>
<dbReference type="SUPFAM" id="SSF52768">
    <property type="entry name" value="Arginase/deacetylase"/>
    <property type="match status" value="1"/>
</dbReference>
<dbReference type="PANTHER" id="PTHR10625:SF17">
    <property type="entry name" value="HISTONE DEACETYLASE 8"/>
    <property type="match status" value="1"/>
</dbReference>
<organism evidence="7 8">
    <name type="scientific">Marispirochaeta aestuarii</name>
    <dbReference type="NCBI Taxonomy" id="1963862"/>
    <lineage>
        <taxon>Bacteria</taxon>
        <taxon>Pseudomonadati</taxon>
        <taxon>Spirochaetota</taxon>
        <taxon>Spirochaetia</taxon>
        <taxon>Spirochaetales</taxon>
        <taxon>Spirochaetaceae</taxon>
        <taxon>Marispirochaeta</taxon>
    </lineage>
</organism>
<dbReference type="GO" id="GO:0004407">
    <property type="term" value="F:histone deacetylase activity"/>
    <property type="evidence" value="ECO:0007669"/>
    <property type="project" value="TreeGrafter"/>
</dbReference>
<keyword evidence="3" id="KW-0479">Metal-binding</keyword>
<dbReference type="InterPro" id="IPR016181">
    <property type="entry name" value="Acyl_CoA_acyltransferase"/>
</dbReference>
<dbReference type="STRING" id="1963862.B4O97_08875"/>
<accession>A0A1Y1RYT7</accession>
<evidence type="ECO:0000256" key="2">
    <source>
        <dbReference type="ARBA" id="ARBA00005947"/>
    </source>
</evidence>
<evidence type="ECO:0000256" key="5">
    <source>
        <dbReference type="ARBA" id="ARBA00022833"/>
    </source>
</evidence>
<evidence type="ECO:0000259" key="6">
    <source>
        <dbReference type="PROSITE" id="PS51186"/>
    </source>
</evidence>
<keyword evidence="4 7" id="KW-0378">Hydrolase</keyword>
<name>A0A1Y1RYT7_9SPIO</name>
<comment type="cofactor">
    <cofactor evidence="1">
        <name>Zn(2+)</name>
        <dbReference type="ChEBI" id="CHEBI:29105"/>
    </cofactor>
</comment>
<dbReference type="AlphaFoldDB" id="A0A1Y1RYT7"/>
<dbReference type="RefSeq" id="WP_083050130.1">
    <property type="nucleotide sequence ID" value="NZ_MWQY01000008.1"/>
</dbReference>
<evidence type="ECO:0000256" key="4">
    <source>
        <dbReference type="ARBA" id="ARBA00022801"/>
    </source>
</evidence>
<protein>
    <submittedName>
        <fullName evidence="7">Acetylpolyamine amidohydrolase</fullName>
    </submittedName>
</protein>
<dbReference type="PRINTS" id="PR01270">
    <property type="entry name" value="HDASUPER"/>
</dbReference>
<proteinExistence type="inferred from homology"/>
<dbReference type="InterPro" id="IPR023696">
    <property type="entry name" value="Ureohydrolase_dom_sf"/>
</dbReference>
<evidence type="ECO:0000256" key="1">
    <source>
        <dbReference type="ARBA" id="ARBA00001947"/>
    </source>
</evidence>
<evidence type="ECO:0000313" key="8">
    <source>
        <dbReference type="Proteomes" id="UP000192343"/>
    </source>
</evidence>